<dbReference type="EMBL" id="JBHSON010000004">
    <property type="protein sequence ID" value="MFC5744688.1"/>
    <property type="molecule type" value="Genomic_DNA"/>
</dbReference>
<accession>A0ABW0ZQK6</accession>
<protein>
    <recommendedName>
        <fullName evidence="3">Aminoglycoside phosphotransferase domain-containing protein</fullName>
    </recommendedName>
</protein>
<sequence>MTGAERVRDIRGPIADRLCLRTRSGFQWVERLHRPGPHYLGRAQLSLLREAFPGAHVPWAYSAAVAVWPAVPSPALLSDRMLTSAFAEDDPDWPRTLRALGALAARVHRTPLTDELRAALPDRSGGPAWLAEEAVAAEVRAHRALLPLETAPELAAAAARPPASGPATLVHGRLSAGSCADGPVPLAWREAGIGDPQRDLAHLLAEIVEAAALVNCPAPVARARVEAFLDGYRDLAPAGLPPLWDAVARRIVEHYAQGVWAGGDLAGAAAALPSVERCWAELRPAGVAHR</sequence>
<keyword evidence="2" id="KW-1185">Reference proteome</keyword>
<dbReference type="Proteomes" id="UP001596074">
    <property type="component" value="Unassembled WGS sequence"/>
</dbReference>
<organism evidence="1 2">
    <name type="scientific">Actinomadura rugatobispora</name>
    <dbReference type="NCBI Taxonomy" id="1994"/>
    <lineage>
        <taxon>Bacteria</taxon>
        <taxon>Bacillati</taxon>
        <taxon>Actinomycetota</taxon>
        <taxon>Actinomycetes</taxon>
        <taxon>Streptosporangiales</taxon>
        <taxon>Thermomonosporaceae</taxon>
        <taxon>Actinomadura</taxon>
    </lineage>
</organism>
<dbReference type="RefSeq" id="WP_378280073.1">
    <property type="nucleotide sequence ID" value="NZ_JBHSON010000004.1"/>
</dbReference>
<proteinExistence type="predicted"/>
<comment type="caution">
    <text evidence="1">The sequence shown here is derived from an EMBL/GenBank/DDBJ whole genome shotgun (WGS) entry which is preliminary data.</text>
</comment>
<name>A0ABW0ZQK6_9ACTN</name>
<evidence type="ECO:0000313" key="2">
    <source>
        <dbReference type="Proteomes" id="UP001596074"/>
    </source>
</evidence>
<reference evidence="2" key="1">
    <citation type="journal article" date="2019" name="Int. J. Syst. Evol. Microbiol.">
        <title>The Global Catalogue of Microorganisms (GCM) 10K type strain sequencing project: providing services to taxonomists for standard genome sequencing and annotation.</title>
        <authorList>
            <consortium name="The Broad Institute Genomics Platform"/>
            <consortium name="The Broad Institute Genome Sequencing Center for Infectious Disease"/>
            <person name="Wu L."/>
            <person name="Ma J."/>
        </authorList>
    </citation>
    <scope>NUCLEOTIDE SEQUENCE [LARGE SCALE GENOMIC DNA]</scope>
    <source>
        <strain evidence="2">KCTC 42087</strain>
    </source>
</reference>
<dbReference type="SUPFAM" id="SSF56112">
    <property type="entry name" value="Protein kinase-like (PK-like)"/>
    <property type="match status" value="1"/>
</dbReference>
<evidence type="ECO:0000313" key="1">
    <source>
        <dbReference type="EMBL" id="MFC5744688.1"/>
    </source>
</evidence>
<evidence type="ECO:0008006" key="3">
    <source>
        <dbReference type="Google" id="ProtNLM"/>
    </source>
</evidence>
<dbReference type="InterPro" id="IPR011009">
    <property type="entry name" value="Kinase-like_dom_sf"/>
</dbReference>
<gene>
    <name evidence="1" type="ORF">ACFPZN_03555</name>
</gene>